<keyword evidence="3" id="KW-1185">Reference proteome</keyword>
<dbReference type="EMBL" id="CP022375">
    <property type="protein sequence ID" value="AXH30080.1"/>
    <property type="molecule type" value="Genomic_DNA"/>
</dbReference>
<protein>
    <submittedName>
        <fullName evidence="2">Uncharacterized protein</fullName>
    </submittedName>
</protein>
<accession>A0A345JRY4</accession>
<evidence type="ECO:0000313" key="3">
    <source>
        <dbReference type="Proteomes" id="UP000253862"/>
    </source>
</evidence>
<organism evidence="2 3">
    <name type="scientific">Francisella opportunistica</name>
    <dbReference type="NCBI Taxonomy" id="2016517"/>
    <lineage>
        <taxon>Bacteria</taxon>
        <taxon>Pseudomonadati</taxon>
        <taxon>Pseudomonadota</taxon>
        <taxon>Gammaproteobacteria</taxon>
        <taxon>Thiotrichales</taxon>
        <taxon>Francisellaceae</taxon>
        <taxon>Francisella</taxon>
    </lineage>
</organism>
<evidence type="ECO:0000313" key="2">
    <source>
        <dbReference type="EMBL" id="AXH30080.1"/>
    </source>
</evidence>
<keyword evidence="1" id="KW-1133">Transmembrane helix</keyword>
<gene>
    <name evidence="2" type="ORF">CGC43_05540</name>
</gene>
<proteinExistence type="predicted"/>
<evidence type="ECO:0000256" key="1">
    <source>
        <dbReference type="SAM" id="Phobius"/>
    </source>
</evidence>
<name>A0A345JRY4_9GAMM</name>
<dbReference type="AlphaFoldDB" id="A0A345JRY4"/>
<keyword evidence="1" id="KW-0812">Transmembrane</keyword>
<dbReference type="Proteomes" id="UP000253862">
    <property type="component" value="Chromosome"/>
</dbReference>
<reference evidence="2 3" key="1">
    <citation type="submission" date="2017-07" db="EMBL/GenBank/DDBJ databases">
        <title>Complete genome sequences and comparative analysis of the novel pathogen Francisella opportunistica.</title>
        <authorList>
            <person name="Dietrich E.A."/>
            <person name="Kingry L.C."/>
            <person name="Petersen J.M."/>
        </authorList>
    </citation>
    <scope>NUCLEOTIDE SEQUENCE [LARGE SCALE GENOMIC DNA]</scope>
    <source>
        <strain evidence="2 3">14-2155</strain>
    </source>
</reference>
<feature type="transmembrane region" description="Helical" evidence="1">
    <location>
        <begin position="16"/>
        <end position="38"/>
    </location>
</feature>
<dbReference type="RefSeq" id="WP_071629349.1">
    <property type="nucleotide sequence ID" value="NZ_CP022375.1"/>
</dbReference>
<dbReference type="KEGG" id="foo:CGC45_05540"/>
<keyword evidence="1" id="KW-0472">Membrane</keyword>
<sequence length="315" mass="36937">MSDLKEIFSYISLENISQISSIILAIASIYILLLTHWIKRIRVINITKFKDTIKGFGHSVKIENTSLNDIYISKIYLVDNGKYIILFKDENLDSLKKLSYKEFTLYHNKLGVEKEDRSIFLSKKAYCLIGIFRNGKEIFIKSKKHSNFIDKILASIKIVVLGYNWSGSVKSVLYNFVLKCIYLYAVVRKDDYLKHRIKENSFFLSRALEKVSMEQTVCNNQIVHQSTLYMIDIPILELQILLGKTNKKNLYNSWGLLNKKNICEIDLKIEIDLSKDRSIEEQNKSIEKQINKYMLENYSGLEYQIYKASVRHVFY</sequence>